<evidence type="ECO:0000313" key="2">
    <source>
        <dbReference type="EMBL" id="QHS87827.1"/>
    </source>
</evidence>
<reference evidence="2" key="1">
    <citation type="journal article" date="2020" name="Nature">
        <title>Giant virus diversity and host interactions through global metagenomics.</title>
        <authorList>
            <person name="Schulz F."/>
            <person name="Roux S."/>
            <person name="Paez-Espino D."/>
            <person name="Jungbluth S."/>
            <person name="Walsh D.A."/>
            <person name="Denef V.J."/>
            <person name="McMahon K.D."/>
            <person name="Konstantinidis K.T."/>
            <person name="Eloe-Fadrosh E.A."/>
            <person name="Kyrpides N.C."/>
            <person name="Woyke T."/>
        </authorList>
    </citation>
    <scope>NUCLEOTIDE SEQUENCE</scope>
    <source>
        <strain evidence="2">GVMAG-M-3300010158-13</strain>
    </source>
</reference>
<protein>
    <recommendedName>
        <fullName evidence="3">OTU domain-containing protein</fullName>
    </recommendedName>
</protein>
<feature type="coiled-coil region" evidence="1">
    <location>
        <begin position="271"/>
        <end position="328"/>
    </location>
</feature>
<organism evidence="2">
    <name type="scientific">viral metagenome</name>
    <dbReference type="NCBI Taxonomy" id="1070528"/>
    <lineage>
        <taxon>unclassified sequences</taxon>
        <taxon>metagenomes</taxon>
        <taxon>organismal metagenomes</taxon>
    </lineage>
</organism>
<name>A0A6C0B6J0_9ZZZZ</name>
<dbReference type="Gene3D" id="3.90.70.80">
    <property type="match status" value="1"/>
</dbReference>
<evidence type="ECO:0008006" key="3">
    <source>
        <dbReference type="Google" id="ProtNLM"/>
    </source>
</evidence>
<dbReference type="EMBL" id="MN739088">
    <property type="protein sequence ID" value="QHS87827.1"/>
    <property type="molecule type" value="Genomic_DNA"/>
</dbReference>
<accession>A0A6C0B6J0</accession>
<proteinExistence type="predicted"/>
<evidence type="ECO:0000256" key="1">
    <source>
        <dbReference type="SAM" id="Coils"/>
    </source>
</evidence>
<dbReference type="InterPro" id="IPR037238">
    <property type="entry name" value="YbiA-like_sf"/>
</dbReference>
<keyword evidence="1" id="KW-0175">Coiled coil</keyword>
<dbReference type="Gene3D" id="1.10.357.40">
    <property type="entry name" value="YbiA-like"/>
    <property type="match status" value="1"/>
</dbReference>
<dbReference type="AlphaFoldDB" id="A0A6C0B6J0"/>
<dbReference type="SUPFAM" id="SSF143990">
    <property type="entry name" value="YbiA-like"/>
    <property type="match status" value="1"/>
</dbReference>
<sequence length="685" mass="80127">MVKSNLRPSDINYEEVKKIDDEDIGVESTLYEYEMSPTAIIHIALGKEKYTYSKYEIIYFPIYLVVDDKPKCRIGIFEIDSNQFINILDEDNDIMLDKGNILLFKFADENFIKKFSNKTAKEPERLVDVIPIEEEEEEIEENDEMDVMRLKLPKQTLTKEPVSKGVFIIDKSQKIPVNLVEENEEISETLKKQYNESGKNNWLEKYMKNNNYSIIDNEAGGDCFFAVIRDAFHQIGHQITVQKLRDILADEATDEIYMHYRTLYVNYFTEIQVKLKEMKEIKKTIAEMKKRNEMTKDKSDSTKIIGEVKEINKRFQRLKLDKEDTEELMNEFKHMASIDTFDKFKSFIKTSSYWADTWAISTLEKLLNIKVIILSKEAFDHGDLDSVLQCGQLNDSNLEKQGNFKPDFYIMTCYLGYHYQLVSYKHKRIFKFTEIPYDIKVLVINKCIEKNAGPYYLIQDFRNLKTRIGLSPDEGSPAEDDEEYLVDDLYEPEIQFMFYAKSSGNVKAGKGSGEKIVESRMTEFNFLNKDPSCKDWRRKLDDSWIASFQLDNRRWSSVEHYYYAAQFKKGYPDFYNEFSLDSGTDISKDVILARAAGSKSGKLKDRILRPKNVRFDADFKDDDLIMRNVEERYNALEAKFMQNSDLKKLLAETKKAKLIHFIRSGIPIVDDALMKLRGKILSPHA</sequence>